<dbReference type="Proteomes" id="UP000523196">
    <property type="component" value="Unassembled WGS sequence"/>
</dbReference>
<dbReference type="AlphaFoldDB" id="A0A7W3TK73"/>
<dbReference type="PANTHER" id="PTHR35585">
    <property type="entry name" value="HHE DOMAIN PROTEIN (AFU_ORTHOLOGUE AFUA_4G00730)"/>
    <property type="match status" value="1"/>
</dbReference>
<evidence type="ECO:0000313" key="3">
    <source>
        <dbReference type="Proteomes" id="UP000523196"/>
    </source>
</evidence>
<keyword evidence="3" id="KW-1185">Reference proteome</keyword>
<protein>
    <submittedName>
        <fullName evidence="2">Hemerythrin domain-containing protein</fullName>
    </submittedName>
</protein>
<dbReference type="Gene3D" id="1.20.120.520">
    <property type="entry name" value="nmb1532 protein domain like"/>
    <property type="match status" value="1"/>
</dbReference>
<name>A0A7W3TK73_9GAMM</name>
<evidence type="ECO:0000259" key="1">
    <source>
        <dbReference type="Pfam" id="PF01814"/>
    </source>
</evidence>
<feature type="domain" description="Hemerythrin-like" evidence="1">
    <location>
        <begin position="4"/>
        <end position="120"/>
    </location>
</feature>
<gene>
    <name evidence="2" type="ORF">H4F98_04570</name>
</gene>
<organism evidence="2 3">
    <name type="scientific">Marilutibacter spongiae</name>
    <dbReference type="NCBI Taxonomy" id="2025720"/>
    <lineage>
        <taxon>Bacteria</taxon>
        <taxon>Pseudomonadati</taxon>
        <taxon>Pseudomonadota</taxon>
        <taxon>Gammaproteobacteria</taxon>
        <taxon>Lysobacterales</taxon>
        <taxon>Lysobacteraceae</taxon>
        <taxon>Marilutibacter</taxon>
    </lineage>
</organism>
<proteinExistence type="predicted"/>
<dbReference type="PANTHER" id="PTHR35585:SF1">
    <property type="entry name" value="HHE DOMAIN PROTEIN (AFU_ORTHOLOGUE AFUA_4G00730)"/>
    <property type="match status" value="1"/>
</dbReference>
<dbReference type="InterPro" id="IPR012312">
    <property type="entry name" value="Hemerythrin-like"/>
</dbReference>
<dbReference type="Pfam" id="PF01814">
    <property type="entry name" value="Hemerythrin"/>
    <property type="match status" value="1"/>
</dbReference>
<dbReference type="RefSeq" id="WP_182685442.1">
    <property type="nucleotide sequence ID" value="NZ_JACHTF010000003.1"/>
</dbReference>
<dbReference type="EMBL" id="JACHTF010000003">
    <property type="protein sequence ID" value="MBB1059842.1"/>
    <property type="molecule type" value="Genomic_DNA"/>
</dbReference>
<evidence type="ECO:0000313" key="2">
    <source>
        <dbReference type="EMBL" id="MBB1059842.1"/>
    </source>
</evidence>
<reference evidence="2 3" key="1">
    <citation type="submission" date="2020-08" db="EMBL/GenBank/DDBJ databases">
        <authorList>
            <person name="Xu S."/>
            <person name="Li A."/>
        </authorList>
    </citation>
    <scope>NUCLEOTIDE SEQUENCE [LARGE SCALE GENOMIC DNA]</scope>
    <source>
        <strain evidence="2 3">119BY6-57</strain>
    </source>
</reference>
<sequence>MSETIYDALRESHEIQRSLLRRLLRSKAGSQARIDLFRELRIELEAHEAAEERYLYVPMLMEDMGLDSSRHALHEHHQIDELVADVQALDTDGDAWLEKARELSHEVHHHLREEEKKFFQVSGKILSDAQKTRLAGKYRKDYARMHRKLEAE</sequence>
<accession>A0A7W3TK73</accession>
<comment type="caution">
    <text evidence="2">The sequence shown here is derived from an EMBL/GenBank/DDBJ whole genome shotgun (WGS) entry which is preliminary data.</text>
</comment>